<keyword evidence="2" id="KW-0614">Plasmid</keyword>
<name>A0A346P9Z6_9EURY</name>
<proteinExistence type="predicted"/>
<evidence type="ECO:0000256" key="1">
    <source>
        <dbReference type="SAM" id="MobiDB-lite"/>
    </source>
</evidence>
<organism evidence="2 3">
    <name type="scientific">Natrarchaeobaculum sulfurireducens</name>
    <dbReference type="NCBI Taxonomy" id="2044521"/>
    <lineage>
        <taxon>Archaea</taxon>
        <taxon>Methanobacteriati</taxon>
        <taxon>Methanobacteriota</taxon>
        <taxon>Stenosarchaea group</taxon>
        <taxon>Halobacteria</taxon>
        <taxon>Halobacteriales</taxon>
        <taxon>Natrialbaceae</taxon>
        <taxon>Natrarchaeobaculum</taxon>
    </lineage>
</organism>
<feature type="region of interest" description="Disordered" evidence="1">
    <location>
        <begin position="296"/>
        <end position="327"/>
    </location>
</feature>
<accession>A0A346P9Z6</accession>
<geneLocation type="plasmid" evidence="3">
    <name>paarc1-02</name>
</geneLocation>
<reference evidence="2 3" key="1">
    <citation type="submission" date="2017-10" db="EMBL/GenBank/DDBJ databases">
        <title>Phenotypic and genomic properties of facultatively anaerobic sulfur-reducing natronoarchaea from hypersaline soda lakes.</title>
        <authorList>
            <person name="Sorokin D.Y."/>
            <person name="Kublanov I.V."/>
            <person name="Roman P."/>
            <person name="Sinninghe Damste J.S."/>
            <person name="Golyshin P.N."/>
            <person name="Rojo D."/>
            <person name="Ciordia S."/>
            <person name="Mena Md.C."/>
            <person name="Ferrer M."/>
            <person name="Messina E."/>
            <person name="Smedile F."/>
            <person name="La Spada G."/>
            <person name="La Cono V."/>
            <person name="Yakimov M.M."/>
        </authorList>
    </citation>
    <scope>NUCLEOTIDE SEQUENCE [LARGE SCALE GENOMIC DNA]</scope>
    <source>
        <strain evidence="2 3">AArc1</strain>
        <plasmid evidence="3">paarc1-02</plasmid>
    </source>
</reference>
<gene>
    <name evidence="2" type="ORF">AArc1_5140</name>
</gene>
<protein>
    <submittedName>
        <fullName evidence="2">Uncharacterized protein</fullName>
    </submittedName>
</protein>
<dbReference type="EMBL" id="CP024046">
    <property type="protein sequence ID" value="AXR76341.1"/>
    <property type="molecule type" value="Genomic_DNA"/>
</dbReference>
<dbReference type="Proteomes" id="UP000258707">
    <property type="component" value="Plasmid pAArc1-02"/>
</dbReference>
<dbReference type="PROSITE" id="PS51318">
    <property type="entry name" value="TAT"/>
    <property type="match status" value="1"/>
</dbReference>
<evidence type="ECO:0000313" key="2">
    <source>
        <dbReference type="EMBL" id="AXR76341.1"/>
    </source>
</evidence>
<dbReference type="AlphaFoldDB" id="A0A346P9Z6"/>
<dbReference type="KEGG" id="nan:AArc1_5140"/>
<dbReference type="InterPro" id="IPR006311">
    <property type="entry name" value="TAT_signal"/>
</dbReference>
<sequence length="365" mass="38935">MTNDSLELTRRKLLGAVAGTGVLGATTGVTASQLADRESSAISIQAGKVSLEISCGSCSGGKNGIDVGIDPLEPGTGGSETFDISVEGNPSRLWVKTACPPVVDPLGDALEVTALTFQRNDATTTVFSGGSLTELRDELSGGTRLDNQFDDGNGDDDSDACLFPADEVTLKLDYELPDEADWTADLMTELSFDFFAEQCRAVEEDEVEDPFATATEECRELDCPESDCIEFAKFDPQGRGNNFEPGTYDVDELYAEECDVDVDENEYELEVLTVTQKADGDTVGASFRLLKGGHEQDAPPLCKADIRGGPSDEPGPASNVEEIDPPTTRTRGELFTAESATPAEAHGISHITVWVCCSELESDSE</sequence>
<evidence type="ECO:0000313" key="3">
    <source>
        <dbReference type="Proteomes" id="UP000258707"/>
    </source>
</evidence>